<sequence length="270" mass="29571">MSDDEKIDNRVRSMRKARGLTQANLGELLGVSRQTINAIENGRYEPGLRLAFDIARVFSARIEDIFRPTRRGAESPDWDAIMMVVPDEIAAGPVRLRPHTRSDIAAFQRFVTDPASTRFMAFTEEQKTPEGAAAMIDAVIASYETEVPILSLTIADRATDEYLGAAGGADTGNGAVEVFVTLLPEARGRGHARAAMDALMAHLFERCGAKVLHADTVRENGASVALFERLGFEKEGGVVREATAGPFAHRDMSGVRYVMTRANHDRLARR</sequence>
<dbReference type="CDD" id="cd04301">
    <property type="entry name" value="NAT_SF"/>
    <property type="match status" value="1"/>
</dbReference>
<dbReference type="InterPro" id="IPR001387">
    <property type="entry name" value="Cro/C1-type_HTH"/>
</dbReference>
<dbReference type="GO" id="GO:0016747">
    <property type="term" value="F:acyltransferase activity, transferring groups other than amino-acyl groups"/>
    <property type="evidence" value="ECO:0007669"/>
    <property type="project" value="InterPro"/>
</dbReference>
<evidence type="ECO:0000256" key="3">
    <source>
        <dbReference type="ARBA" id="ARBA00038502"/>
    </source>
</evidence>
<dbReference type="SUPFAM" id="SSF47413">
    <property type="entry name" value="lambda repressor-like DNA-binding domains"/>
    <property type="match status" value="1"/>
</dbReference>
<keyword evidence="1 6" id="KW-0808">Transferase</keyword>
<accession>A0A4P6V3D2</accession>
<dbReference type="AlphaFoldDB" id="A0A4P6V3D2"/>
<gene>
    <name evidence="6" type="ORF">E0E05_15785</name>
</gene>
<dbReference type="Pfam" id="PF13302">
    <property type="entry name" value="Acetyltransf_3"/>
    <property type="match status" value="1"/>
</dbReference>
<dbReference type="Proteomes" id="UP000293719">
    <property type="component" value="Chromosome"/>
</dbReference>
<dbReference type="InterPro" id="IPR000182">
    <property type="entry name" value="GNAT_dom"/>
</dbReference>
<dbReference type="PANTHER" id="PTHR43792:SF8">
    <property type="entry name" value="[RIBOSOMAL PROTEIN US5]-ALANINE N-ACETYLTRANSFERASE"/>
    <property type="match status" value="1"/>
</dbReference>
<keyword evidence="2" id="KW-0012">Acyltransferase</keyword>
<dbReference type="InterPro" id="IPR016181">
    <property type="entry name" value="Acyl_CoA_acyltransferase"/>
</dbReference>
<evidence type="ECO:0000259" key="5">
    <source>
        <dbReference type="PROSITE" id="PS51186"/>
    </source>
</evidence>
<dbReference type="InterPro" id="IPR010982">
    <property type="entry name" value="Lambda_DNA-bd_dom_sf"/>
</dbReference>
<feature type="domain" description="HTH cro/C1-type" evidence="4">
    <location>
        <begin position="11"/>
        <end position="65"/>
    </location>
</feature>
<dbReference type="KEGG" id="rpod:E0E05_15785"/>
<keyword evidence="7" id="KW-1185">Reference proteome</keyword>
<dbReference type="InterPro" id="IPR051531">
    <property type="entry name" value="N-acetyltransferase"/>
</dbReference>
<evidence type="ECO:0000256" key="2">
    <source>
        <dbReference type="ARBA" id="ARBA00023315"/>
    </source>
</evidence>
<proteinExistence type="inferred from homology"/>
<evidence type="ECO:0000313" key="6">
    <source>
        <dbReference type="EMBL" id="QBK31921.1"/>
    </source>
</evidence>
<dbReference type="EMBL" id="CP036532">
    <property type="protein sequence ID" value="QBK31921.1"/>
    <property type="molecule type" value="Genomic_DNA"/>
</dbReference>
<dbReference type="CDD" id="cd00093">
    <property type="entry name" value="HTH_XRE"/>
    <property type="match status" value="1"/>
</dbReference>
<dbReference type="SMART" id="SM00530">
    <property type="entry name" value="HTH_XRE"/>
    <property type="match status" value="1"/>
</dbReference>
<dbReference type="PROSITE" id="PS51186">
    <property type="entry name" value="GNAT"/>
    <property type="match status" value="1"/>
</dbReference>
<dbReference type="Gene3D" id="1.10.260.40">
    <property type="entry name" value="lambda repressor-like DNA-binding domains"/>
    <property type="match status" value="1"/>
</dbReference>
<feature type="domain" description="N-acetyltransferase" evidence="5">
    <location>
        <begin position="94"/>
        <end position="262"/>
    </location>
</feature>
<dbReference type="Gene3D" id="3.40.630.30">
    <property type="match status" value="1"/>
</dbReference>
<comment type="similarity">
    <text evidence="3">Belongs to the acetyltransferase family. RimJ subfamily.</text>
</comment>
<organism evidence="6 7">
    <name type="scientific">Roseitalea porphyridii</name>
    <dbReference type="NCBI Taxonomy" id="1852022"/>
    <lineage>
        <taxon>Bacteria</taxon>
        <taxon>Pseudomonadati</taxon>
        <taxon>Pseudomonadota</taxon>
        <taxon>Alphaproteobacteria</taxon>
        <taxon>Hyphomicrobiales</taxon>
        <taxon>Ahrensiaceae</taxon>
        <taxon>Roseitalea</taxon>
    </lineage>
</organism>
<evidence type="ECO:0000313" key="7">
    <source>
        <dbReference type="Proteomes" id="UP000293719"/>
    </source>
</evidence>
<dbReference type="OrthoDB" id="407979at2"/>
<protein>
    <submittedName>
        <fullName evidence="6">GNAT family N-acetyltransferase</fullName>
    </submittedName>
</protein>
<dbReference type="PANTHER" id="PTHR43792">
    <property type="entry name" value="GNAT FAMILY, PUTATIVE (AFU_ORTHOLOGUE AFUA_3G00765)-RELATED-RELATED"/>
    <property type="match status" value="1"/>
</dbReference>
<dbReference type="PROSITE" id="PS50943">
    <property type="entry name" value="HTH_CROC1"/>
    <property type="match status" value="1"/>
</dbReference>
<reference evidence="6 7" key="1">
    <citation type="journal article" date="2017" name="Int. J. Syst. Evol. Microbiol.">
        <title>Roseitalea porphyridii gen. nov., sp. nov., isolated from a red alga, and reclassification of Hoeflea suaedae Chung et al. 2013 as Pseudohoeflea suaedae gen. nov., comb. nov.</title>
        <authorList>
            <person name="Hyeon J.W."/>
            <person name="Jeong S.E."/>
            <person name="Baek K."/>
            <person name="Jeon C.O."/>
        </authorList>
    </citation>
    <scope>NUCLEOTIDE SEQUENCE [LARGE SCALE GENOMIC DNA]</scope>
    <source>
        <strain evidence="6 7">MA7-20</strain>
    </source>
</reference>
<dbReference type="GO" id="GO:0003677">
    <property type="term" value="F:DNA binding"/>
    <property type="evidence" value="ECO:0007669"/>
    <property type="project" value="InterPro"/>
</dbReference>
<name>A0A4P6V3D2_9HYPH</name>
<dbReference type="GeneID" id="90768768"/>
<dbReference type="SUPFAM" id="SSF55729">
    <property type="entry name" value="Acyl-CoA N-acyltransferases (Nat)"/>
    <property type="match status" value="1"/>
</dbReference>
<dbReference type="RefSeq" id="WP_131617569.1">
    <property type="nucleotide sequence ID" value="NZ_CP036532.1"/>
</dbReference>
<evidence type="ECO:0000259" key="4">
    <source>
        <dbReference type="PROSITE" id="PS50943"/>
    </source>
</evidence>
<evidence type="ECO:0000256" key="1">
    <source>
        <dbReference type="ARBA" id="ARBA00022679"/>
    </source>
</evidence>
<dbReference type="Pfam" id="PF01381">
    <property type="entry name" value="HTH_3"/>
    <property type="match status" value="1"/>
</dbReference>